<evidence type="ECO:0000313" key="2">
    <source>
        <dbReference type="Proteomes" id="UP001225378"/>
    </source>
</evidence>
<dbReference type="RefSeq" id="WP_305910325.1">
    <property type="nucleotide sequence ID" value="NZ_CP157742.1"/>
</dbReference>
<gene>
    <name evidence="1" type="ORF">Q9L42_000245</name>
</gene>
<proteinExistence type="predicted"/>
<sequence>MDLLRLGVGQRFDHDMPAEGMSIMLASGSPLLTFNFSLTEKQIAAFLNGSTSFGLAYEHDVLFFLFKIDGFLDWSDLAFTIHLAGDEAIEDNSSYLPFHLLLVDSATSIIQGIRIVTASPDFRRLLARATVEQAEKPFDTIAYYRTIGELYKTYPTAHSMLKKARLMERGGLTLPDDRD</sequence>
<accession>A0AAU7NP67</accession>
<protein>
    <submittedName>
        <fullName evidence="1">Uncharacterized protein</fullName>
    </submittedName>
</protein>
<dbReference type="KEGG" id="mech:Q9L42_000245"/>
<evidence type="ECO:0000313" key="1">
    <source>
        <dbReference type="EMBL" id="XBS18759.1"/>
    </source>
</evidence>
<name>A0AAU7NP67_9GAMM</name>
<dbReference type="AlphaFoldDB" id="A0AAU7NP67"/>
<dbReference type="Proteomes" id="UP001225378">
    <property type="component" value="Plasmid unnamed1"/>
</dbReference>
<keyword evidence="2" id="KW-1185">Reference proteome</keyword>
<geneLocation type="plasmid" evidence="1 2">
    <name>unnamed1</name>
</geneLocation>
<keyword evidence="1" id="KW-0614">Plasmid</keyword>
<dbReference type="EMBL" id="CP157742">
    <property type="protein sequence ID" value="XBS18759.1"/>
    <property type="molecule type" value="Genomic_DNA"/>
</dbReference>
<reference evidence="1 2" key="1">
    <citation type="journal article" date="2024" name="Microbiology">
        <title>Methylomarinum rosea sp. nov., a novel halophilic methanotrophic bacterium from the hypersaline Lake Elton.</title>
        <authorList>
            <person name="Suleimanov R.Z."/>
            <person name="Oshkin I.Y."/>
            <person name="Danilova O.V."/>
            <person name="Suzina N.E."/>
            <person name="Dedysh S.N."/>
        </authorList>
    </citation>
    <scope>NUCLEOTIDE SEQUENCE [LARGE SCALE GENOMIC DNA]</scope>
    <source>
        <strain evidence="1 2">Ch1-1</strain>
        <plasmid evidence="2">unnamed1</plasmid>
    </source>
</reference>
<organism evidence="1 2">
    <name type="scientific">Methylomarinum roseum</name>
    <dbReference type="NCBI Taxonomy" id="3067653"/>
    <lineage>
        <taxon>Bacteria</taxon>
        <taxon>Pseudomonadati</taxon>
        <taxon>Pseudomonadota</taxon>
        <taxon>Gammaproteobacteria</taxon>
        <taxon>Methylococcales</taxon>
        <taxon>Methylococcaceae</taxon>
        <taxon>Methylomarinum</taxon>
    </lineage>
</organism>